<dbReference type="RefSeq" id="XP_068365725.1">
    <property type="nucleotide sequence ID" value="XM_068491404.1"/>
</dbReference>
<dbReference type="FunFam" id="3.10.50.40:FF:000006">
    <property type="entry name" value="Peptidyl-prolyl cis-trans isomerase"/>
    <property type="match status" value="1"/>
</dbReference>
<evidence type="ECO:0000256" key="4">
    <source>
        <dbReference type="ARBA" id="ARBA00023235"/>
    </source>
</evidence>
<evidence type="ECO:0000256" key="6">
    <source>
        <dbReference type="SAM" id="MobiDB-lite"/>
    </source>
</evidence>
<dbReference type="InterPro" id="IPR001179">
    <property type="entry name" value="PPIase_FKBP_dom"/>
</dbReference>
<evidence type="ECO:0000259" key="7">
    <source>
        <dbReference type="PROSITE" id="PS50059"/>
    </source>
</evidence>
<dbReference type="OrthoDB" id="1902587at2759"/>
<dbReference type="PROSITE" id="PS50059">
    <property type="entry name" value="FKBP_PPIASE"/>
    <property type="match status" value="1"/>
</dbReference>
<dbReference type="AlphaFoldDB" id="A0A1J4KSX9"/>
<keyword evidence="9" id="KW-1185">Reference proteome</keyword>
<evidence type="ECO:0000256" key="3">
    <source>
        <dbReference type="ARBA" id="ARBA00023110"/>
    </source>
</evidence>
<dbReference type="SUPFAM" id="SSF54534">
    <property type="entry name" value="FKBP-like"/>
    <property type="match status" value="1"/>
</dbReference>
<accession>A0A1J4KSX9</accession>
<name>A0A1J4KSX9_9EUKA</name>
<dbReference type="Pfam" id="PF00254">
    <property type="entry name" value="FKBP_C"/>
    <property type="match status" value="1"/>
</dbReference>
<evidence type="ECO:0000256" key="2">
    <source>
        <dbReference type="ARBA" id="ARBA00013194"/>
    </source>
</evidence>
<keyword evidence="3 5" id="KW-0697">Rotamase</keyword>
<protein>
    <recommendedName>
        <fullName evidence="2 5">peptidylprolyl isomerase</fullName>
        <ecNumber evidence="2 5">5.2.1.8</ecNumber>
    </recommendedName>
</protein>
<evidence type="ECO:0000313" key="9">
    <source>
        <dbReference type="Proteomes" id="UP000179807"/>
    </source>
</evidence>
<proteinExistence type="predicted"/>
<evidence type="ECO:0000256" key="1">
    <source>
        <dbReference type="ARBA" id="ARBA00000971"/>
    </source>
</evidence>
<dbReference type="GeneID" id="94826108"/>
<dbReference type="Proteomes" id="UP000179807">
    <property type="component" value="Unassembled WGS sequence"/>
</dbReference>
<dbReference type="EC" id="5.2.1.8" evidence="2 5"/>
<dbReference type="VEuPathDB" id="TrichDB:TRFO_03601"/>
<dbReference type="Gene3D" id="3.10.50.40">
    <property type="match status" value="1"/>
</dbReference>
<dbReference type="InterPro" id="IPR046357">
    <property type="entry name" value="PPIase_dom_sf"/>
</dbReference>
<gene>
    <name evidence="8" type="ORF">TRFO_03601</name>
</gene>
<comment type="caution">
    <text evidence="8">The sequence shown here is derived from an EMBL/GenBank/DDBJ whole genome shotgun (WGS) entry which is preliminary data.</text>
</comment>
<feature type="region of interest" description="Disordered" evidence="6">
    <location>
        <begin position="1"/>
        <end position="27"/>
    </location>
</feature>
<evidence type="ECO:0000313" key="8">
    <source>
        <dbReference type="EMBL" id="OHT12589.1"/>
    </source>
</evidence>
<comment type="catalytic activity">
    <reaction evidence="1 5">
        <text>[protein]-peptidylproline (omega=180) = [protein]-peptidylproline (omega=0)</text>
        <dbReference type="Rhea" id="RHEA:16237"/>
        <dbReference type="Rhea" id="RHEA-COMP:10747"/>
        <dbReference type="Rhea" id="RHEA-COMP:10748"/>
        <dbReference type="ChEBI" id="CHEBI:83833"/>
        <dbReference type="ChEBI" id="CHEBI:83834"/>
        <dbReference type="EC" id="5.2.1.8"/>
    </reaction>
</comment>
<dbReference type="GO" id="GO:0003755">
    <property type="term" value="F:peptidyl-prolyl cis-trans isomerase activity"/>
    <property type="evidence" value="ECO:0007669"/>
    <property type="project" value="UniProtKB-KW"/>
</dbReference>
<dbReference type="EMBL" id="MLAK01000560">
    <property type="protein sequence ID" value="OHT12589.1"/>
    <property type="molecule type" value="Genomic_DNA"/>
</dbReference>
<sequence>MSGNPEINNQADPPASPETPTEGFQEGTPEGVETVIQAVPINQDGTVCKQILKEGSGMKPRRGQKVTVNYVGYLMNGKIFDSSYASNRPFQFQIGKNVISGWNIALVTMKVGEKSRIIINPAHAYGSQGVPPDIPPNATLVFEIELIRINK</sequence>
<reference evidence="8" key="1">
    <citation type="submission" date="2016-10" db="EMBL/GenBank/DDBJ databases">
        <authorList>
            <person name="Benchimol M."/>
            <person name="Almeida L.G."/>
            <person name="Vasconcelos A.T."/>
            <person name="Perreira-Neves A."/>
            <person name="Rosa I.A."/>
            <person name="Tasca T."/>
            <person name="Bogo M.R."/>
            <person name="de Souza W."/>
        </authorList>
    </citation>
    <scope>NUCLEOTIDE SEQUENCE [LARGE SCALE GENOMIC DNA]</scope>
    <source>
        <strain evidence="8">K</strain>
    </source>
</reference>
<dbReference type="PANTHER" id="PTHR43811:SF19">
    <property type="entry name" value="39 KDA FK506-BINDING NUCLEAR PROTEIN"/>
    <property type="match status" value="1"/>
</dbReference>
<evidence type="ECO:0000256" key="5">
    <source>
        <dbReference type="PROSITE-ProRule" id="PRU00277"/>
    </source>
</evidence>
<feature type="domain" description="PPIase FKBP-type" evidence="7">
    <location>
        <begin position="63"/>
        <end position="150"/>
    </location>
</feature>
<organism evidence="8 9">
    <name type="scientific">Tritrichomonas foetus</name>
    <dbReference type="NCBI Taxonomy" id="1144522"/>
    <lineage>
        <taxon>Eukaryota</taxon>
        <taxon>Metamonada</taxon>
        <taxon>Parabasalia</taxon>
        <taxon>Tritrichomonadida</taxon>
        <taxon>Tritrichomonadidae</taxon>
        <taxon>Tritrichomonas</taxon>
    </lineage>
</organism>
<feature type="compositionally biased region" description="Polar residues" evidence="6">
    <location>
        <begin position="1"/>
        <end position="11"/>
    </location>
</feature>
<keyword evidence="4 5" id="KW-0413">Isomerase</keyword>
<dbReference type="PANTHER" id="PTHR43811">
    <property type="entry name" value="FKBP-TYPE PEPTIDYL-PROLYL CIS-TRANS ISOMERASE FKPA"/>
    <property type="match status" value="1"/>
</dbReference>